<keyword evidence="6 14" id="KW-0067">ATP-binding</keyword>
<feature type="transmembrane region" description="Helical" evidence="11">
    <location>
        <begin position="902"/>
        <end position="926"/>
    </location>
</feature>
<dbReference type="SUPFAM" id="SSF52540">
    <property type="entry name" value="P-loop containing nucleoside triphosphate hydrolases"/>
    <property type="match status" value="2"/>
</dbReference>
<evidence type="ECO:0000313" key="14">
    <source>
        <dbReference type="EMBL" id="MBF9070522.1"/>
    </source>
</evidence>
<feature type="region of interest" description="Disordered" evidence="10">
    <location>
        <begin position="1"/>
        <end position="24"/>
    </location>
</feature>
<feature type="transmembrane region" description="Helical" evidence="11">
    <location>
        <begin position="41"/>
        <end position="65"/>
    </location>
</feature>
<organism evidence="14 15">
    <name type="scientific">Streptacidiphilus fuscans</name>
    <dbReference type="NCBI Taxonomy" id="2789292"/>
    <lineage>
        <taxon>Bacteria</taxon>
        <taxon>Bacillati</taxon>
        <taxon>Actinomycetota</taxon>
        <taxon>Actinomycetes</taxon>
        <taxon>Kitasatosporales</taxon>
        <taxon>Streptomycetaceae</taxon>
        <taxon>Streptacidiphilus</taxon>
    </lineage>
</organism>
<dbReference type="RefSeq" id="WP_196195686.1">
    <property type="nucleotide sequence ID" value="NZ_JADPRT010000008.1"/>
</dbReference>
<dbReference type="CDD" id="cd18543">
    <property type="entry name" value="ABC_6TM_Rv0194_D1_like"/>
    <property type="match status" value="1"/>
</dbReference>
<dbReference type="Pfam" id="PF00005">
    <property type="entry name" value="ABC_tran"/>
    <property type="match status" value="2"/>
</dbReference>
<dbReference type="PROSITE" id="PS50929">
    <property type="entry name" value="ABC_TM1F"/>
    <property type="match status" value="2"/>
</dbReference>
<dbReference type="Pfam" id="PF00664">
    <property type="entry name" value="ABC_membrane"/>
    <property type="match status" value="2"/>
</dbReference>
<feature type="transmembrane region" description="Helical" evidence="11">
    <location>
        <begin position="1011"/>
        <end position="1033"/>
    </location>
</feature>
<dbReference type="GO" id="GO:0005524">
    <property type="term" value="F:ATP binding"/>
    <property type="evidence" value="ECO:0007669"/>
    <property type="project" value="UniProtKB-KW"/>
</dbReference>
<evidence type="ECO:0000259" key="12">
    <source>
        <dbReference type="PROSITE" id="PS50893"/>
    </source>
</evidence>
<sequence>MSQAHKSPGEAVAPSTQSGPEGSSRWVRRLSGYAWRYRSNVLLSFGASLLGMAITALVPLIPRLIIDDVITTHSRPLAPWATALVVAAVLVFLLTLARRYWGGKLAMDVQHDMRQDLFDSLTRLDGAKQDSLDTGQVVGRATSDLQMIVGLLSMLPMMTGNILMFLLSLVVMFFLSPVLTLIAVAMAPALWWFAVLSRKRLFPATWSAQQEAGRVAGVVDGAVSGVRVVKGFGQEEQELGRLEATSRRLYAKRLRGIRLSARYSPAMQAIPSLGQVGVLALGGWLAVRGQVSLGTFVAFSTYLAQMTGPVRMLTTLLTVGQQARASVERVLQLIDERPVIKERPSAIDLQLSDYEDAREGVQADDVADSAGDSDVEALRGQDEGGRELVDRKRAAVPAVSFENVDFAYGPSSPPVLSGLNLSLTAGETVALVGASGSGKSTVGMLVPRFYDATAGTVRVYGHDVRDLTLRSLRAAIGIVPEDSFLFSESVRTNIAYGRPDASEEEVLAAARAAQADGFIQELPGGYDTVVGEQGLTLSGGQRQRVALARAILADPHILLLDDATSAVDARVEAEIHEALRAVMAGRTTLLIAHRRSTLQLADRIGVLDHGTLVDVGTHEELEERCPLYRALLTDPDAMAGDVRQADPVAELMSDSELAAELDDFGNLGELGELGNLGELGFGEATEAPAAVGGVTPELWDRERYPVQDPDAPVTAGQNAAGTAGPRPGGGGGRGGGGMQAAMGSLPATPELLAKVAALPPADDSPAIPLDQARRPDPGFNLRVMLAPFKGPLLLALLLVGLDALASLALPILIRHGIDDGVSKAATGAVMGASVVALLIVLGDWLVQMAETQVSGRTGERVLYSLRVKIFAHLQRLGLDYYERELGGRIMTRMTTDVDALSSFLQTGVVTAVVSVMTFLGIFVVLLVLDAGLALYVFAVLPVLIAATLLFRAKSSKIYQLSRERVSTVNADLQENVAGMRIVQAYLREGHNRDRFAERSDAYRRTRVRAQLYISIYFPFVQMLSSVAAALVLIVGAHRVTAGTLTTGALVAYLLYIDLFFSPVQQLSQVFDGYQQAAVGLTRIRELLRTPTSTPQADRPAEVGRLRGDIHFDNVHFAYNALAPTPEPETTGSLATAQGSGQAQAPASVAQARPRKPEAITGVELRIPAGETVALVGETGAGKSTLVKLLARFYDVTGGAVRVDGQDVRELDLAGYRHRLGVVPQEAYLFAGTIRDAIAYGRPEATDAEVEAAARAVGAHEMIARLQGGYLYQVTERGRNLSAGQRQLIALARAELVDPDLLLLDEATAALDLATEAAVNRAADRLARHGGKRRTTVVIAHRLSTAARADRVIVLDRGRIVEDGSHAELLELDGAYARLWRAFVGEEESASVVR</sequence>
<evidence type="ECO:0000256" key="9">
    <source>
        <dbReference type="ARBA" id="ARBA00061644"/>
    </source>
</evidence>
<feature type="domain" description="ABC transmembrane type-1" evidence="13">
    <location>
        <begin position="793"/>
        <end position="1075"/>
    </location>
</feature>
<feature type="transmembrane region" description="Helical" evidence="11">
    <location>
        <begin position="173"/>
        <end position="194"/>
    </location>
</feature>
<dbReference type="PROSITE" id="PS50893">
    <property type="entry name" value="ABC_TRANSPORTER_2"/>
    <property type="match status" value="2"/>
</dbReference>
<evidence type="ECO:0000256" key="7">
    <source>
        <dbReference type="ARBA" id="ARBA00022989"/>
    </source>
</evidence>
<protein>
    <submittedName>
        <fullName evidence="14">ABC transporter ATP-binding protein</fullName>
    </submittedName>
</protein>
<gene>
    <name evidence="14" type="ORF">I2501_21080</name>
</gene>
<evidence type="ECO:0000256" key="4">
    <source>
        <dbReference type="ARBA" id="ARBA00022692"/>
    </source>
</evidence>
<dbReference type="GO" id="GO:0016887">
    <property type="term" value="F:ATP hydrolysis activity"/>
    <property type="evidence" value="ECO:0007669"/>
    <property type="project" value="InterPro"/>
</dbReference>
<dbReference type="InterPro" id="IPR036640">
    <property type="entry name" value="ABC1_TM_sf"/>
</dbReference>
<dbReference type="SMART" id="SM00382">
    <property type="entry name" value="AAA"/>
    <property type="match status" value="2"/>
</dbReference>
<dbReference type="InterPro" id="IPR027417">
    <property type="entry name" value="P-loop_NTPase"/>
</dbReference>
<comment type="caution">
    <text evidence="14">The sequence shown here is derived from an EMBL/GenBank/DDBJ whole genome shotgun (WGS) entry which is preliminary data.</text>
</comment>
<feature type="domain" description="ABC transporter" evidence="12">
    <location>
        <begin position="1109"/>
        <end position="1381"/>
    </location>
</feature>
<dbReference type="SUPFAM" id="SSF90123">
    <property type="entry name" value="ABC transporter transmembrane region"/>
    <property type="match status" value="2"/>
</dbReference>
<dbReference type="Proteomes" id="UP000657385">
    <property type="component" value="Unassembled WGS sequence"/>
</dbReference>
<dbReference type="InterPro" id="IPR011527">
    <property type="entry name" value="ABC1_TM_dom"/>
</dbReference>
<dbReference type="FunFam" id="3.40.50.300:FF:000299">
    <property type="entry name" value="ABC transporter ATP-binding protein/permease"/>
    <property type="match status" value="1"/>
</dbReference>
<name>A0A931B6T8_9ACTN</name>
<proteinExistence type="inferred from homology"/>
<feature type="transmembrane region" description="Helical" evidence="11">
    <location>
        <begin position="932"/>
        <end position="952"/>
    </location>
</feature>
<feature type="transmembrane region" description="Helical" evidence="11">
    <location>
        <begin position="825"/>
        <end position="846"/>
    </location>
</feature>
<dbReference type="InterPro" id="IPR003593">
    <property type="entry name" value="AAA+_ATPase"/>
</dbReference>
<dbReference type="InterPro" id="IPR017871">
    <property type="entry name" value="ABC_transporter-like_CS"/>
</dbReference>
<dbReference type="PANTHER" id="PTHR24221:SF629">
    <property type="entry name" value="MULTIDRUG EFFLUX ATP-BINDING_PERMEASE PROTEIN RV0194"/>
    <property type="match status" value="1"/>
</dbReference>
<dbReference type="CDD" id="cd18546">
    <property type="entry name" value="ABC_6TM_Rv0194_D2_like"/>
    <property type="match status" value="1"/>
</dbReference>
<evidence type="ECO:0000256" key="1">
    <source>
        <dbReference type="ARBA" id="ARBA00004651"/>
    </source>
</evidence>
<keyword evidence="8 11" id="KW-0472">Membrane</keyword>
<feature type="domain" description="ABC transporter" evidence="12">
    <location>
        <begin position="399"/>
        <end position="634"/>
    </location>
</feature>
<dbReference type="GO" id="GO:0005886">
    <property type="term" value="C:plasma membrane"/>
    <property type="evidence" value="ECO:0007669"/>
    <property type="project" value="UniProtKB-SubCell"/>
</dbReference>
<evidence type="ECO:0000256" key="6">
    <source>
        <dbReference type="ARBA" id="ARBA00022840"/>
    </source>
</evidence>
<feature type="transmembrane region" description="Helical" evidence="11">
    <location>
        <begin position="148"/>
        <end position="167"/>
    </location>
</feature>
<dbReference type="PROSITE" id="PS00211">
    <property type="entry name" value="ABC_TRANSPORTER_1"/>
    <property type="match status" value="1"/>
</dbReference>
<evidence type="ECO:0000256" key="11">
    <source>
        <dbReference type="SAM" id="Phobius"/>
    </source>
</evidence>
<evidence type="ECO:0000256" key="5">
    <source>
        <dbReference type="ARBA" id="ARBA00022741"/>
    </source>
</evidence>
<dbReference type="PANTHER" id="PTHR24221">
    <property type="entry name" value="ATP-BINDING CASSETTE SUB-FAMILY B"/>
    <property type="match status" value="1"/>
</dbReference>
<feature type="region of interest" description="Disordered" evidence="10">
    <location>
        <begin position="706"/>
        <end position="740"/>
    </location>
</feature>
<dbReference type="Gene3D" id="1.20.1560.10">
    <property type="entry name" value="ABC transporter type 1, transmembrane domain"/>
    <property type="match status" value="2"/>
</dbReference>
<dbReference type="InterPro" id="IPR003439">
    <property type="entry name" value="ABC_transporter-like_ATP-bd"/>
</dbReference>
<keyword evidence="5" id="KW-0547">Nucleotide-binding</keyword>
<reference evidence="14" key="1">
    <citation type="submission" date="2020-11" db="EMBL/GenBank/DDBJ databases">
        <title>Isolation and identification of active actinomycetes.</title>
        <authorList>
            <person name="Yu B."/>
        </authorList>
    </citation>
    <scope>NUCLEOTIDE SEQUENCE</scope>
    <source>
        <strain evidence="14">NEAU-YB345</strain>
    </source>
</reference>
<feature type="transmembrane region" description="Helical" evidence="11">
    <location>
        <begin position="77"/>
        <end position="97"/>
    </location>
</feature>
<evidence type="ECO:0000256" key="10">
    <source>
        <dbReference type="SAM" id="MobiDB-lite"/>
    </source>
</evidence>
<dbReference type="InterPro" id="IPR039421">
    <property type="entry name" value="Type_1_exporter"/>
</dbReference>
<keyword evidence="4 11" id="KW-0812">Transmembrane</keyword>
<dbReference type="GO" id="GO:0140359">
    <property type="term" value="F:ABC-type transporter activity"/>
    <property type="evidence" value="ECO:0007669"/>
    <property type="project" value="InterPro"/>
</dbReference>
<evidence type="ECO:0000313" key="15">
    <source>
        <dbReference type="Proteomes" id="UP000657385"/>
    </source>
</evidence>
<comment type="similarity">
    <text evidence="9">Belongs to the ABC transporter superfamily. Lipid exporter (TC 3.A.1.106) family.</text>
</comment>
<feature type="domain" description="ABC transmembrane type-1" evidence="13">
    <location>
        <begin position="42"/>
        <end position="322"/>
    </location>
</feature>
<dbReference type="Gene3D" id="3.40.50.300">
    <property type="entry name" value="P-loop containing nucleotide triphosphate hydrolases"/>
    <property type="match status" value="2"/>
</dbReference>
<dbReference type="GO" id="GO:0034040">
    <property type="term" value="F:ATPase-coupled lipid transmembrane transporter activity"/>
    <property type="evidence" value="ECO:0007669"/>
    <property type="project" value="TreeGrafter"/>
</dbReference>
<evidence type="ECO:0000256" key="8">
    <source>
        <dbReference type="ARBA" id="ARBA00023136"/>
    </source>
</evidence>
<keyword evidence="15" id="KW-1185">Reference proteome</keyword>
<accession>A0A931B6T8</accession>
<keyword evidence="3" id="KW-1003">Cell membrane</keyword>
<comment type="subcellular location">
    <subcellularLocation>
        <location evidence="1">Cell membrane</location>
        <topology evidence="1">Multi-pass membrane protein</topology>
    </subcellularLocation>
</comment>
<feature type="transmembrane region" description="Helical" evidence="11">
    <location>
        <begin position="792"/>
        <end position="813"/>
    </location>
</feature>
<keyword evidence="2" id="KW-0813">Transport</keyword>
<dbReference type="EMBL" id="JADPRT010000008">
    <property type="protein sequence ID" value="MBF9070522.1"/>
    <property type="molecule type" value="Genomic_DNA"/>
</dbReference>
<keyword evidence="7 11" id="KW-1133">Transmembrane helix</keyword>
<evidence type="ECO:0000259" key="13">
    <source>
        <dbReference type="PROSITE" id="PS50929"/>
    </source>
</evidence>
<evidence type="ECO:0000256" key="3">
    <source>
        <dbReference type="ARBA" id="ARBA00022475"/>
    </source>
</evidence>
<evidence type="ECO:0000256" key="2">
    <source>
        <dbReference type="ARBA" id="ARBA00022448"/>
    </source>
</evidence>
<feature type="compositionally biased region" description="Gly residues" evidence="10">
    <location>
        <begin position="726"/>
        <end position="738"/>
    </location>
</feature>